<comment type="caution">
    <text evidence="2">The sequence shown here is derived from an EMBL/GenBank/DDBJ whole genome shotgun (WGS) entry which is preliminary data.</text>
</comment>
<feature type="chain" id="PRO_5029888776" evidence="1">
    <location>
        <begin position="20"/>
        <end position="67"/>
    </location>
</feature>
<protein>
    <submittedName>
        <fullName evidence="2">Uncharacterized protein</fullName>
    </submittedName>
</protein>
<dbReference type="EMBL" id="JAAGNN010000017">
    <property type="protein sequence ID" value="KAF4078459.1"/>
    <property type="molecule type" value="Genomic_DNA"/>
</dbReference>
<keyword evidence="1" id="KW-0732">Signal</keyword>
<reference evidence="2 3" key="1">
    <citation type="submission" date="2020-02" db="EMBL/GenBank/DDBJ databases">
        <title>A chromosome-scale genome assembly of the black bullhead catfish (Ameiurus melas).</title>
        <authorList>
            <person name="Wen M."/>
            <person name="Zham M."/>
            <person name="Cabau C."/>
            <person name="Klopp C."/>
            <person name="Donnadieu C."/>
            <person name="Roques C."/>
            <person name="Bouchez O."/>
            <person name="Lampietro C."/>
            <person name="Jouanno E."/>
            <person name="Herpin A."/>
            <person name="Louis A."/>
            <person name="Berthelot C."/>
            <person name="Parey E."/>
            <person name="Roest-Crollius H."/>
            <person name="Braasch I."/>
            <person name="Postlethwait J."/>
            <person name="Robinson-Rechavi M."/>
            <person name="Echchiki A."/>
            <person name="Begum T."/>
            <person name="Montfort J."/>
            <person name="Schartl M."/>
            <person name="Bobe J."/>
            <person name="Guiguen Y."/>
        </authorList>
    </citation>
    <scope>NUCLEOTIDE SEQUENCE [LARGE SCALE GENOMIC DNA]</scope>
    <source>
        <strain evidence="2">M_S1</strain>
        <tissue evidence="2">Blood</tissue>
    </source>
</reference>
<sequence length="67" mass="7193">MRTQITLLLICGISSGALSLQCYPYIYNDTASRYQGTECTNTCASTTNFVDIYIIGGAAGLGLIFDD</sequence>
<feature type="signal peptide" evidence="1">
    <location>
        <begin position="1"/>
        <end position="19"/>
    </location>
</feature>
<accession>A0A7J6A8Y3</accession>
<name>A0A7J6A8Y3_AMEME</name>
<dbReference type="AlphaFoldDB" id="A0A7J6A8Y3"/>
<evidence type="ECO:0000313" key="2">
    <source>
        <dbReference type="EMBL" id="KAF4078459.1"/>
    </source>
</evidence>
<keyword evidence="3" id="KW-1185">Reference proteome</keyword>
<gene>
    <name evidence="2" type="ORF">AMELA_G00199370</name>
</gene>
<evidence type="ECO:0000313" key="3">
    <source>
        <dbReference type="Proteomes" id="UP000593565"/>
    </source>
</evidence>
<dbReference type="Proteomes" id="UP000593565">
    <property type="component" value="Unassembled WGS sequence"/>
</dbReference>
<organism evidence="2 3">
    <name type="scientific">Ameiurus melas</name>
    <name type="common">Black bullhead</name>
    <name type="synonym">Silurus melas</name>
    <dbReference type="NCBI Taxonomy" id="219545"/>
    <lineage>
        <taxon>Eukaryota</taxon>
        <taxon>Metazoa</taxon>
        <taxon>Chordata</taxon>
        <taxon>Craniata</taxon>
        <taxon>Vertebrata</taxon>
        <taxon>Euteleostomi</taxon>
        <taxon>Actinopterygii</taxon>
        <taxon>Neopterygii</taxon>
        <taxon>Teleostei</taxon>
        <taxon>Ostariophysi</taxon>
        <taxon>Siluriformes</taxon>
        <taxon>Ictaluridae</taxon>
        <taxon>Ameiurus</taxon>
    </lineage>
</organism>
<evidence type="ECO:0000256" key="1">
    <source>
        <dbReference type="SAM" id="SignalP"/>
    </source>
</evidence>
<proteinExistence type="predicted"/>